<proteinExistence type="predicted"/>
<dbReference type="EMBL" id="JAMZIH010002449">
    <property type="protein sequence ID" value="KAJ1677439.1"/>
    <property type="molecule type" value="Genomic_DNA"/>
</dbReference>
<sequence length="302" mass="33298">CTAASAPHPLIRDIIQKIPAEVIAKFYGCGNPIPLGIRGKRVLDLGSGSGRDCYVAAALVGSEGSVTGIDMTDEQLETARRNIEPFAETLGYRPSLSFVTGHIEFIRDAGIEDGSIDICISNCVLNLSPNKELVLKGVYDALAYGGELYFSDVYVDRRLSDDVRTHPILLGECIGGALYTQDFRRLCQKIGFAEPRELQASVIEVSDPELRKLVGDATFYSITYRLFKLEDTTGLEDREEDYGLTAVYKGTIEGHEDQYQFDNFNAFSRGAPTPVSGNVAAIISQSWLKDHIEIRGDRSKHY</sequence>
<protein>
    <submittedName>
        <fullName evidence="1">Uncharacterized protein</fullName>
    </submittedName>
</protein>
<feature type="non-terminal residue" evidence="1">
    <location>
        <position position="302"/>
    </location>
</feature>
<reference evidence="1" key="1">
    <citation type="submission" date="2022-06" db="EMBL/GenBank/DDBJ databases">
        <title>Phylogenomic reconstructions and comparative analyses of Kickxellomycotina fungi.</title>
        <authorList>
            <person name="Reynolds N.K."/>
            <person name="Stajich J.E."/>
            <person name="Barry K."/>
            <person name="Grigoriev I.V."/>
            <person name="Crous P."/>
            <person name="Smith M.E."/>
        </authorList>
    </citation>
    <scope>NUCLEOTIDE SEQUENCE</scope>
    <source>
        <strain evidence="1">RSA 2271</strain>
    </source>
</reference>
<accession>A0ACC1HU57</accession>
<organism evidence="1 2">
    <name type="scientific">Spiromyces aspiralis</name>
    <dbReference type="NCBI Taxonomy" id="68401"/>
    <lineage>
        <taxon>Eukaryota</taxon>
        <taxon>Fungi</taxon>
        <taxon>Fungi incertae sedis</taxon>
        <taxon>Zoopagomycota</taxon>
        <taxon>Kickxellomycotina</taxon>
        <taxon>Kickxellomycetes</taxon>
        <taxon>Kickxellales</taxon>
        <taxon>Kickxellaceae</taxon>
        <taxon>Spiromyces</taxon>
    </lineage>
</organism>
<keyword evidence="2" id="KW-1185">Reference proteome</keyword>
<name>A0ACC1HU57_9FUNG</name>
<comment type="caution">
    <text evidence="1">The sequence shown here is derived from an EMBL/GenBank/DDBJ whole genome shotgun (WGS) entry which is preliminary data.</text>
</comment>
<evidence type="ECO:0000313" key="1">
    <source>
        <dbReference type="EMBL" id="KAJ1677439.1"/>
    </source>
</evidence>
<feature type="non-terminal residue" evidence="1">
    <location>
        <position position="1"/>
    </location>
</feature>
<evidence type="ECO:0000313" key="2">
    <source>
        <dbReference type="Proteomes" id="UP001145114"/>
    </source>
</evidence>
<gene>
    <name evidence="1" type="ORF">EV182_006173</name>
</gene>
<dbReference type="Proteomes" id="UP001145114">
    <property type="component" value="Unassembled WGS sequence"/>
</dbReference>